<dbReference type="EMBL" id="CP081303">
    <property type="protein sequence ID" value="QZE13117.1"/>
    <property type="molecule type" value="Genomic_DNA"/>
</dbReference>
<keyword evidence="1" id="KW-0808">Transferase</keyword>
<keyword evidence="1" id="KW-0489">Methyltransferase</keyword>
<dbReference type="Proteomes" id="UP000826212">
    <property type="component" value="Chromosome"/>
</dbReference>
<organism evidence="1 2">
    <name type="scientific">Halosquirtibacter laminarini</name>
    <dbReference type="NCBI Taxonomy" id="3374600"/>
    <lineage>
        <taxon>Bacteria</taxon>
        <taxon>Pseudomonadati</taxon>
        <taxon>Bacteroidota</taxon>
        <taxon>Bacteroidia</taxon>
        <taxon>Marinilabiliales</taxon>
        <taxon>Prolixibacteraceae</taxon>
        <taxon>Halosquirtibacter</taxon>
    </lineage>
</organism>
<name>A0AC61NC77_9BACT</name>
<proteinExistence type="predicted"/>
<keyword evidence="2" id="KW-1185">Reference proteome</keyword>
<reference evidence="1" key="1">
    <citation type="submission" date="2021-08" db="EMBL/GenBank/DDBJ databases">
        <title>Novel anaerobic bacterium isolated from sea squirt in East Sea, Republic of Korea.</title>
        <authorList>
            <person name="Nguyen T.H."/>
            <person name="Li Z."/>
            <person name="Lee Y.-J."/>
            <person name="Ko J."/>
            <person name="Kim S.-G."/>
        </authorList>
    </citation>
    <scope>NUCLEOTIDE SEQUENCE</scope>
    <source>
        <strain evidence="1">KCTC 25031</strain>
    </source>
</reference>
<accession>A0AC61NC77</accession>
<protein>
    <submittedName>
        <fullName evidence="1">RNA methyltransferase</fullName>
    </submittedName>
</protein>
<sequence length="256" mass="28312">MEAISKNRIKYIKQLSQKKHRKQEQKYIAEGAKIIEDLILAGQSMETIYADPDAYQRLSSIASKASIQIVNVDNESIHKASALSTASNAIAIIPIKQETLDMTAIKNNLTIALDNIQDPGNLGTIIRIADWFGIDTILCSKNTVDVFNNKVIQATMGAITRIKVHYVDLQDCLKSATDLHMPIYGTFLKGDNIYTKSLNNHGIIVMGNEGKGISEEIEAIVNNKITIPSFRQEKGSESLNVAMATSIICSEFKRKI</sequence>
<evidence type="ECO:0000313" key="1">
    <source>
        <dbReference type="EMBL" id="QZE13117.1"/>
    </source>
</evidence>
<evidence type="ECO:0000313" key="2">
    <source>
        <dbReference type="Proteomes" id="UP000826212"/>
    </source>
</evidence>
<gene>
    <name evidence="1" type="ORF">K4L44_11005</name>
</gene>